<comment type="caution">
    <text evidence="1">The sequence shown here is derived from an EMBL/GenBank/DDBJ whole genome shotgun (WGS) entry which is preliminary data.</text>
</comment>
<proteinExistence type="predicted"/>
<evidence type="ECO:0000313" key="2">
    <source>
        <dbReference type="Proteomes" id="UP000035017"/>
    </source>
</evidence>
<name>A0A0D0L5R1_AGRTU</name>
<gene>
    <name evidence="1" type="ORF">RU07_02545</name>
</gene>
<dbReference type="Proteomes" id="UP000035017">
    <property type="component" value="Unassembled WGS sequence"/>
</dbReference>
<accession>A0A0D0L5R1</accession>
<protein>
    <submittedName>
        <fullName evidence="1">Uncharacterized protein</fullName>
    </submittedName>
</protein>
<reference evidence="1 2" key="1">
    <citation type="submission" date="2014-12" db="EMBL/GenBank/DDBJ databases">
        <title>16Stimator: statistical estimation of ribosomal gene copy numbers from draft genome assemblies.</title>
        <authorList>
            <person name="Perisin M.A."/>
            <person name="Vetter M."/>
            <person name="Gilbert J.A."/>
            <person name="Bergelson J."/>
        </authorList>
    </citation>
    <scope>NUCLEOTIDE SEQUENCE [LARGE SCALE GENOMIC DNA]</scope>
    <source>
        <strain evidence="1 2">MEJ076</strain>
    </source>
</reference>
<dbReference type="EMBL" id="JXQV01000003">
    <property type="protein sequence ID" value="KIQ05090.1"/>
    <property type="molecule type" value="Genomic_DNA"/>
</dbReference>
<sequence length="60" mass="6775">MRASAGASVILKRRRVRRFETNLGIVLSADRMAFSMRNLGVAANRDFESELVLLQHVGRM</sequence>
<evidence type="ECO:0000313" key="1">
    <source>
        <dbReference type="EMBL" id="KIQ05090.1"/>
    </source>
</evidence>
<organism evidence="1 2">
    <name type="scientific">Agrobacterium tumefaciens</name>
    <dbReference type="NCBI Taxonomy" id="358"/>
    <lineage>
        <taxon>Bacteria</taxon>
        <taxon>Pseudomonadati</taxon>
        <taxon>Pseudomonadota</taxon>
        <taxon>Alphaproteobacteria</taxon>
        <taxon>Hyphomicrobiales</taxon>
        <taxon>Rhizobiaceae</taxon>
        <taxon>Rhizobium/Agrobacterium group</taxon>
        <taxon>Agrobacterium</taxon>
        <taxon>Agrobacterium tumefaciens complex</taxon>
    </lineage>
</organism>
<dbReference type="AlphaFoldDB" id="A0A0D0L5R1"/>